<evidence type="ECO:0000313" key="1">
    <source>
        <dbReference type="EMBL" id="KIK55389.1"/>
    </source>
</evidence>
<dbReference type="Proteomes" id="UP000053593">
    <property type="component" value="Unassembled WGS sequence"/>
</dbReference>
<dbReference type="EMBL" id="KN834807">
    <property type="protein sequence ID" value="KIK55389.1"/>
    <property type="molecule type" value="Genomic_DNA"/>
</dbReference>
<evidence type="ECO:0000313" key="2">
    <source>
        <dbReference type="Proteomes" id="UP000053593"/>
    </source>
</evidence>
<gene>
    <name evidence="1" type="ORF">GYMLUDRAFT_843880</name>
</gene>
<dbReference type="AlphaFoldDB" id="A0A0D0BZL8"/>
<protein>
    <submittedName>
        <fullName evidence="1">Uncharacterized protein</fullName>
    </submittedName>
</protein>
<keyword evidence="2" id="KW-1185">Reference proteome</keyword>
<accession>A0A0D0BZL8</accession>
<organism evidence="1 2">
    <name type="scientific">Collybiopsis luxurians FD-317 M1</name>
    <dbReference type="NCBI Taxonomy" id="944289"/>
    <lineage>
        <taxon>Eukaryota</taxon>
        <taxon>Fungi</taxon>
        <taxon>Dikarya</taxon>
        <taxon>Basidiomycota</taxon>
        <taxon>Agaricomycotina</taxon>
        <taxon>Agaricomycetes</taxon>
        <taxon>Agaricomycetidae</taxon>
        <taxon>Agaricales</taxon>
        <taxon>Marasmiineae</taxon>
        <taxon>Omphalotaceae</taxon>
        <taxon>Collybiopsis</taxon>
        <taxon>Collybiopsis luxurians</taxon>
    </lineage>
</organism>
<name>A0A0D0BZL8_9AGAR</name>
<sequence>MKRRGAAPFTIRIHLRSFVPFLLLVTTLLTFLAITDSFVDLTNLYPGRGRETAESGHLWHTARQDSFRTQDFGISPMKLVHCTSVGPPIFCIYFYGTRPGSSRRVSCV</sequence>
<reference evidence="1 2" key="1">
    <citation type="submission" date="2014-04" db="EMBL/GenBank/DDBJ databases">
        <title>Evolutionary Origins and Diversification of the Mycorrhizal Mutualists.</title>
        <authorList>
            <consortium name="DOE Joint Genome Institute"/>
            <consortium name="Mycorrhizal Genomics Consortium"/>
            <person name="Kohler A."/>
            <person name="Kuo A."/>
            <person name="Nagy L.G."/>
            <person name="Floudas D."/>
            <person name="Copeland A."/>
            <person name="Barry K.W."/>
            <person name="Cichocki N."/>
            <person name="Veneault-Fourrey C."/>
            <person name="LaButti K."/>
            <person name="Lindquist E.A."/>
            <person name="Lipzen A."/>
            <person name="Lundell T."/>
            <person name="Morin E."/>
            <person name="Murat C."/>
            <person name="Riley R."/>
            <person name="Ohm R."/>
            <person name="Sun H."/>
            <person name="Tunlid A."/>
            <person name="Henrissat B."/>
            <person name="Grigoriev I.V."/>
            <person name="Hibbett D.S."/>
            <person name="Martin F."/>
        </authorList>
    </citation>
    <scope>NUCLEOTIDE SEQUENCE [LARGE SCALE GENOMIC DNA]</scope>
    <source>
        <strain evidence="1 2">FD-317 M1</strain>
    </source>
</reference>
<dbReference type="HOGENOM" id="CLU_2197283_0_0_1"/>
<proteinExistence type="predicted"/>